<dbReference type="SUPFAM" id="SSF75217">
    <property type="entry name" value="alpha/beta knot"/>
    <property type="match status" value="1"/>
</dbReference>
<gene>
    <name evidence="13" type="primary">yggJ</name>
    <name evidence="14" type="ORF">KsCSTR_08110</name>
    <name evidence="15" type="ORF">KSMBR1_1445</name>
    <name evidence="13" type="ORF">kustd1689</name>
</gene>
<name>Q1PZD1_KUEST</name>
<evidence type="ECO:0000256" key="10">
    <source>
        <dbReference type="PIRNR" id="PIRNR015601"/>
    </source>
</evidence>
<dbReference type="InterPro" id="IPR046886">
    <property type="entry name" value="RsmE_MTase_dom"/>
</dbReference>
<comment type="similarity">
    <text evidence="2 10">Belongs to the RNA methyltransferase RsmE family.</text>
</comment>
<dbReference type="EC" id="2.1.1.193" evidence="10"/>
<evidence type="ECO:0000256" key="9">
    <source>
        <dbReference type="ARBA" id="ARBA00047944"/>
    </source>
</evidence>
<protein>
    <recommendedName>
        <fullName evidence="10">Ribosomal RNA small subunit methyltransferase E</fullName>
        <ecNumber evidence="10">2.1.1.193</ecNumber>
    </recommendedName>
</protein>
<evidence type="ECO:0000313" key="13">
    <source>
        <dbReference type="EMBL" id="CAJ72434.1"/>
    </source>
</evidence>
<dbReference type="PANTHER" id="PTHR30027:SF3">
    <property type="entry name" value="16S RRNA (URACIL(1498)-N(3))-METHYLTRANSFERASE"/>
    <property type="match status" value="1"/>
</dbReference>
<sequence>MHQDRFFIPNVSIDSEIWIEGKEAHHILHVKRAKQGNKITLFDGKGIEYKAVVVETQRARLKVFIESSLVVDREPNVSITIAVSIPKGKFSDILIQKCSELGIHTLTPLHCERSVVAIKETSAEKRERWNKIVIESSKQCKRNILTEITTGVAIEDFLKTLCDYDLSLMPCLRRHAMSLKAVLRERPSAKKIVCLIGPEGGFTDNEIERAVEKGCIPVTLGSSTLRIETAAIAVSSMLLYEYCL</sequence>
<dbReference type="Proteomes" id="UP000501926">
    <property type="component" value="Chromosome"/>
</dbReference>
<dbReference type="EMBL" id="LT934425">
    <property type="protein sequence ID" value="SOH03944.1"/>
    <property type="molecule type" value="Genomic_DNA"/>
</dbReference>
<dbReference type="RefSeq" id="WP_099324699.1">
    <property type="nucleotide sequence ID" value="NZ_CP049055.1"/>
</dbReference>
<dbReference type="Proteomes" id="UP000221734">
    <property type="component" value="Chromosome Kuenenia_stuttgartiensis_MBR1"/>
</dbReference>
<evidence type="ECO:0000256" key="3">
    <source>
        <dbReference type="ARBA" id="ARBA00022490"/>
    </source>
</evidence>
<organism evidence="13">
    <name type="scientific">Kuenenia stuttgartiensis</name>
    <dbReference type="NCBI Taxonomy" id="174633"/>
    <lineage>
        <taxon>Bacteria</taxon>
        <taxon>Pseudomonadati</taxon>
        <taxon>Planctomycetota</taxon>
        <taxon>Candidatus Brocadiia</taxon>
        <taxon>Candidatus Brocadiales</taxon>
        <taxon>Candidatus Brocadiaceae</taxon>
        <taxon>Candidatus Kuenenia</taxon>
    </lineage>
</organism>
<evidence type="ECO:0000256" key="2">
    <source>
        <dbReference type="ARBA" id="ARBA00005528"/>
    </source>
</evidence>
<evidence type="ECO:0000313" key="17">
    <source>
        <dbReference type="Proteomes" id="UP000501926"/>
    </source>
</evidence>
<evidence type="ECO:0000256" key="1">
    <source>
        <dbReference type="ARBA" id="ARBA00004496"/>
    </source>
</evidence>
<dbReference type="AlphaFoldDB" id="Q1PZD1"/>
<reference evidence="14 17" key="5">
    <citation type="submission" date="2020-02" db="EMBL/GenBank/DDBJ databases">
        <title>Newly sequenced genome of strain CSTR1 showed variability in Candidatus Kuenenia stuttgartiensis genomes.</title>
        <authorList>
            <person name="Ding C."/>
            <person name="Adrian L."/>
        </authorList>
    </citation>
    <scope>NUCLEOTIDE SEQUENCE [LARGE SCALE GENOMIC DNA]</scope>
    <source>
        <strain evidence="14 17">CSTR1</strain>
    </source>
</reference>
<dbReference type="SUPFAM" id="SSF88697">
    <property type="entry name" value="PUA domain-like"/>
    <property type="match status" value="1"/>
</dbReference>
<reference evidence="13" key="2">
    <citation type="submission" date="2006-01" db="EMBL/GenBank/DDBJ databases">
        <authorList>
            <person name="Genoscope"/>
        </authorList>
    </citation>
    <scope>NUCLEOTIDE SEQUENCE</scope>
</reference>
<dbReference type="GO" id="GO:0070475">
    <property type="term" value="P:rRNA base methylation"/>
    <property type="evidence" value="ECO:0007669"/>
    <property type="project" value="TreeGrafter"/>
</dbReference>
<feature type="domain" description="Ribosomal RNA small subunit methyltransferase E methyltransferase" evidence="11">
    <location>
        <begin position="74"/>
        <end position="238"/>
    </location>
</feature>
<proteinExistence type="inferred from homology"/>
<evidence type="ECO:0000256" key="7">
    <source>
        <dbReference type="ARBA" id="ARBA00022691"/>
    </source>
</evidence>
<keyword evidence="4 10" id="KW-0698">rRNA processing</keyword>
<reference evidence="15" key="4">
    <citation type="submission" date="2017-10" db="EMBL/GenBank/DDBJ databases">
        <authorList>
            <person name="Banno H."/>
            <person name="Chua N.-H."/>
        </authorList>
    </citation>
    <scope>NUCLEOTIDE SEQUENCE [LARGE SCALE GENOMIC DNA]</scope>
    <source>
        <strain evidence="15">Kuenenia_mbr1_ru-nijmegen</strain>
    </source>
</reference>
<comment type="catalytic activity">
    <reaction evidence="9 10">
        <text>uridine(1498) in 16S rRNA + S-adenosyl-L-methionine = N(3)-methyluridine(1498) in 16S rRNA + S-adenosyl-L-homocysteine + H(+)</text>
        <dbReference type="Rhea" id="RHEA:42920"/>
        <dbReference type="Rhea" id="RHEA-COMP:10283"/>
        <dbReference type="Rhea" id="RHEA-COMP:10284"/>
        <dbReference type="ChEBI" id="CHEBI:15378"/>
        <dbReference type="ChEBI" id="CHEBI:57856"/>
        <dbReference type="ChEBI" id="CHEBI:59789"/>
        <dbReference type="ChEBI" id="CHEBI:65315"/>
        <dbReference type="ChEBI" id="CHEBI:74502"/>
        <dbReference type="EC" id="2.1.1.193"/>
    </reaction>
</comment>
<evidence type="ECO:0000256" key="5">
    <source>
        <dbReference type="ARBA" id="ARBA00022603"/>
    </source>
</evidence>
<dbReference type="OrthoDB" id="9815641at2"/>
<dbReference type="GO" id="GO:0005737">
    <property type="term" value="C:cytoplasm"/>
    <property type="evidence" value="ECO:0007669"/>
    <property type="project" value="UniProtKB-SubCell"/>
</dbReference>
<evidence type="ECO:0000259" key="12">
    <source>
        <dbReference type="Pfam" id="PF20260"/>
    </source>
</evidence>
<dbReference type="EMBL" id="CT573072">
    <property type="protein sequence ID" value="CAJ72434.1"/>
    <property type="molecule type" value="Genomic_DNA"/>
</dbReference>
<dbReference type="PANTHER" id="PTHR30027">
    <property type="entry name" value="RIBOSOMAL RNA SMALL SUBUNIT METHYLTRANSFERASE E"/>
    <property type="match status" value="1"/>
</dbReference>
<dbReference type="InterPro" id="IPR029026">
    <property type="entry name" value="tRNA_m1G_MTases_N"/>
</dbReference>
<feature type="domain" description="Ribosomal RNA small subunit methyltransferase E PUA-like" evidence="12">
    <location>
        <begin position="19"/>
        <end position="64"/>
    </location>
</feature>
<dbReference type="NCBIfam" id="TIGR00046">
    <property type="entry name" value="RsmE family RNA methyltransferase"/>
    <property type="match status" value="1"/>
</dbReference>
<dbReference type="InterPro" id="IPR029028">
    <property type="entry name" value="Alpha/beta_knot_MTases"/>
</dbReference>
<evidence type="ECO:0000259" key="11">
    <source>
        <dbReference type="Pfam" id="PF04452"/>
    </source>
</evidence>
<reference evidence="16" key="3">
    <citation type="submission" date="2017-10" db="EMBL/GenBank/DDBJ databases">
        <authorList>
            <person name="Frank J."/>
        </authorList>
    </citation>
    <scope>NUCLEOTIDE SEQUENCE [LARGE SCALE GENOMIC DNA]</scope>
</reference>
<evidence type="ECO:0000256" key="8">
    <source>
        <dbReference type="ARBA" id="ARBA00025699"/>
    </source>
</evidence>
<dbReference type="Pfam" id="PF20260">
    <property type="entry name" value="PUA_4"/>
    <property type="match status" value="1"/>
</dbReference>
<keyword evidence="6 10" id="KW-0808">Transferase</keyword>
<dbReference type="InterPro" id="IPR046887">
    <property type="entry name" value="RsmE_PUA-like"/>
</dbReference>
<dbReference type="InterPro" id="IPR015947">
    <property type="entry name" value="PUA-like_sf"/>
</dbReference>
<comment type="function">
    <text evidence="8 10">Specifically methylates the N3 position of the uracil ring of uridine 1498 (m3U1498) in 16S rRNA. Acts on the fully assembled 30S ribosomal subunit.</text>
</comment>
<keyword evidence="7 10" id="KW-0949">S-adenosyl-L-methionine</keyword>
<dbReference type="Gene3D" id="3.40.1280.10">
    <property type="match status" value="1"/>
</dbReference>
<dbReference type="GO" id="GO:0070042">
    <property type="term" value="F:rRNA (uridine-N3-)-methyltransferase activity"/>
    <property type="evidence" value="ECO:0007669"/>
    <property type="project" value="TreeGrafter"/>
</dbReference>
<keyword evidence="16" id="KW-1185">Reference proteome</keyword>
<evidence type="ECO:0000313" key="14">
    <source>
        <dbReference type="EMBL" id="QII10190.1"/>
    </source>
</evidence>
<keyword evidence="5 10" id="KW-0489">Methyltransferase</keyword>
<reference evidence="13" key="1">
    <citation type="journal article" date="2006" name="Nature">
        <title>Deciphering the evolution and metabolism of an anammox bacterium from a community genome.</title>
        <authorList>
            <person name="Strous M."/>
            <person name="Pelletier E."/>
            <person name="Mangenot S."/>
            <person name="Rattei T."/>
            <person name="Lehner A."/>
            <person name="Taylor M.W."/>
            <person name="Horn M."/>
            <person name="Daims H."/>
            <person name="Bartol-Mavel D."/>
            <person name="Wincker P."/>
            <person name="Barbe V."/>
            <person name="Fonknechten N."/>
            <person name="Vallenet D."/>
            <person name="Segurens B."/>
            <person name="Schenowitz-Truong C."/>
            <person name="Medigue C."/>
            <person name="Collingro A."/>
            <person name="Snel B."/>
            <person name="Dutilh B.E."/>
            <person name="OpDenCamp H.J.M."/>
            <person name="vanDerDrift C."/>
            <person name="Cirpus I."/>
            <person name="vanDePas-Schoonen K.T."/>
            <person name="Harhangi H.R."/>
            <person name="vanNiftrik L."/>
            <person name="Schmid M."/>
            <person name="Keltjens J."/>
            <person name="vanDeVossenberg J."/>
            <person name="Kartal B."/>
            <person name="Meier H."/>
            <person name="Frishman D."/>
            <person name="Huynen M.A."/>
            <person name="Mewes H."/>
            <person name="Weissenbach J."/>
            <person name="Jetten M.S.M."/>
            <person name="Wagner M."/>
            <person name="LePaslier D."/>
        </authorList>
    </citation>
    <scope>NUCLEOTIDE SEQUENCE</scope>
</reference>
<dbReference type="Pfam" id="PF04452">
    <property type="entry name" value="Methyltrans_RNA"/>
    <property type="match status" value="1"/>
</dbReference>
<dbReference type="KEGG" id="kst:KSMBR1_1445"/>
<dbReference type="EMBL" id="CP049055">
    <property type="protein sequence ID" value="QII10190.1"/>
    <property type="molecule type" value="Genomic_DNA"/>
</dbReference>
<dbReference type="InterPro" id="IPR006700">
    <property type="entry name" value="RsmE"/>
</dbReference>
<accession>Q1PZD1</accession>
<dbReference type="CDD" id="cd18084">
    <property type="entry name" value="RsmE-like"/>
    <property type="match status" value="1"/>
</dbReference>
<evidence type="ECO:0000313" key="16">
    <source>
        <dbReference type="Proteomes" id="UP000221734"/>
    </source>
</evidence>
<keyword evidence="3 10" id="KW-0963">Cytoplasm</keyword>
<dbReference type="PIRSF" id="PIRSF015601">
    <property type="entry name" value="MTase_slr0722"/>
    <property type="match status" value="1"/>
</dbReference>
<evidence type="ECO:0000256" key="4">
    <source>
        <dbReference type="ARBA" id="ARBA00022552"/>
    </source>
</evidence>
<comment type="subcellular location">
    <subcellularLocation>
        <location evidence="1 10">Cytoplasm</location>
    </subcellularLocation>
</comment>
<evidence type="ECO:0000256" key="6">
    <source>
        <dbReference type="ARBA" id="ARBA00022679"/>
    </source>
</evidence>
<evidence type="ECO:0000313" key="15">
    <source>
        <dbReference type="EMBL" id="SOH03944.1"/>
    </source>
</evidence>